<sequence>MHVVVRAEHGSDPAPLLASLAAQTYPSPLTEVTVAGDVDTAVLEGERPDRTRVVPADSEALWRGGPAAPPVVLWVDAGDRVPPGFVEAHLRAHHAVEGLVLCSTPEAVAEGEDPEDGRGLLHARTAPLWEGALRSGVSAPRSLLEACAVAAGGALPAEEEILLHLLLQHGALPVTDPEVRHRPGARHGAGGQDALARARVAHWVPAVPELPGRSGPYSRVPLADVVVETAAADSATVADTVDRLLGLDTTGARITVVAVPGSQDEDELRAHFRADPRVRIGPDEPAPDPLVPFVLRVPGALEAQTDVVRVLVEEAERSGADVVRATVPGSDLAGPRLERTAAHARAAFGRAEGAPVVHPGPLPPRVRWIDGETRLLSPHSVVGRRAKKWARLNEQEEEAARMREWEQRLRRRLDLLTRTRAGRFLCRVLG</sequence>
<evidence type="ECO:0000313" key="1">
    <source>
        <dbReference type="EMBL" id="MBE3002017.1"/>
    </source>
</evidence>
<dbReference type="EMBL" id="JADBGI010000032">
    <property type="protein sequence ID" value="MBE3002017.1"/>
    <property type="molecule type" value="Genomic_DNA"/>
</dbReference>
<accession>A0ABR9PDU6</accession>
<evidence type="ECO:0000313" key="2">
    <source>
        <dbReference type="Proteomes" id="UP000806528"/>
    </source>
</evidence>
<reference evidence="1 2" key="1">
    <citation type="submission" date="2020-09" db="EMBL/GenBank/DDBJ databases">
        <title>Diversity and distribution of actinomycetes associated with coral in the coast of Hainan.</title>
        <authorList>
            <person name="Li F."/>
        </authorList>
    </citation>
    <scope>NUCLEOTIDE SEQUENCE [LARGE SCALE GENOMIC DNA]</scope>
    <source>
        <strain evidence="1 2">HNM0947</strain>
    </source>
</reference>
<comment type="caution">
    <text evidence="1">The sequence shown here is derived from an EMBL/GenBank/DDBJ whole genome shotgun (WGS) entry which is preliminary data.</text>
</comment>
<protein>
    <submittedName>
        <fullName evidence="1">Uncharacterized protein</fullName>
    </submittedName>
</protein>
<name>A0ABR9PDU6_9ACTN</name>
<organism evidence="1 2">
    <name type="scientific">Nocardiopsis coralli</name>
    <dbReference type="NCBI Taxonomy" id="2772213"/>
    <lineage>
        <taxon>Bacteria</taxon>
        <taxon>Bacillati</taxon>
        <taxon>Actinomycetota</taxon>
        <taxon>Actinomycetes</taxon>
        <taxon>Streptosporangiales</taxon>
        <taxon>Nocardiopsidaceae</taxon>
        <taxon>Nocardiopsis</taxon>
    </lineage>
</organism>
<dbReference type="Proteomes" id="UP000806528">
    <property type="component" value="Unassembled WGS sequence"/>
</dbReference>
<gene>
    <name evidence="1" type="ORF">IDM40_25450</name>
</gene>
<proteinExistence type="predicted"/>
<keyword evidence="2" id="KW-1185">Reference proteome</keyword>